<dbReference type="GO" id="GO:0016020">
    <property type="term" value="C:membrane"/>
    <property type="evidence" value="ECO:0007669"/>
    <property type="project" value="InterPro"/>
</dbReference>
<protein>
    <submittedName>
        <fullName evidence="8">Sulfotransferase family protein</fullName>
    </submittedName>
</protein>
<keyword evidence="5" id="KW-0333">Golgi apparatus</keyword>
<keyword evidence="3" id="KW-0812">Transmembrane</keyword>
<dbReference type="SUPFAM" id="SSF52540">
    <property type="entry name" value="P-loop containing nucleoside triphosphate hydrolases"/>
    <property type="match status" value="1"/>
</dbReference>
<dbReference type="STRING" id="254406.SAMN04488042_11334"/>
<evidence type="ECO:0000256" key="1">
    <source>
        <dbReference type="ARBA" id="ARBA00004323"/>
    </source>
</evidence>
<dbReference type="PANTHER" id="PTHR12137">
    <property type="entry name" value="CARBOHYDRATE SULFOTRANSFERASE"/>
    <property type="match status" value="1"/>
</dbReference>
<dbReference type="InterPro" id="IPR005331">
    <property type="entry name" value="Sulfotransferase"/>
</dbReference>
<evidence type="ECO:0000256" key="5">
    <source>
        <dbReference type="ARBA" id="ARBA00023034"/>
    </source>
</evidence>
<dbReference type="Proteomes" id="UP000199144">
    <property type="component" value="Unassembled WGS sequence"/>
</dbReference>
<dbReference type="OrthoDB" id="288532at2"/>
<dbReference type="AlphaFoldDB" id="A0A1I4T295"/>
<proteinExistence type="predicted"/>
<dbReference type="GO" id="GO:0008146">
    <property type="term" value="F:sulfotransferase activity"/>
    <property type="evidence" value="ECO:0007669"/>
    <property type="project" value="InterPro"/>
</dbReference>
<dbReference type="RefSeq" id="WP_093096745.1">
    <property type="nucleotide sequence ID" value="NZ_FOTQ01000013.1"/>
</dbReference>
<evidence type="ECO:0000256" key="7">
    <source>
        <dbReference type="ARBA" id="ARBA00023180"/>
    </source>
</evidence>
<dbReference type="InterPro" id="IPR018011">
    <property type="entry name" value="Carb_sulfotrans_8-10"/>
</dbReference>
<evidence type="ECO:0000256" key="2">
    <source>
        <dbReference type="ARBA" id="ARBA00022679"/>
    </source>
</evidence>
<keyword evidence="7" id="KW-0325">Glycoprotein</keyword>
<organism evidence="8 9">
    <name type="scientific">Shimia aestuarii</name>
    <dbReference type="NCBI Taxonomy" id="254406"/>
    <lineage>
        <taxon>Bacteria</taxon>
        <taxon>Pseudomonadati</taxon>
        <taxon>Pseudomonadota</taxon>
        <taxon>Alphaproteobacteria</taxon>
        <taxon>Rhodobacterales</taxon>
        <taxon>Roseobacteraceae</taxon>
    </lineage>
</organism>
<dbReference type="GO" id="GO:0016051">
    <property type="term" value="P:carbohydrate biosynthetic process"/>
    <property type="evidence" value="ECO:0007669"/>
    <property type="project" value="InterPro"/>
</dbReference>
<dbReference type="PANTHER" id="PTHR12137:SF54">
    <property type="entry name" value="CARBOHYDRATE SULFOTRANSFERASE"/>
    <property type="match status" value="1"/>
</dbReference>
<reference evidence="8 9" key="1">
    <citation type="submission" date="2016-10" db="EMBL/GenBank/DDBJ databases">
        <authorList>
            <person name="de Groot N.N."/>
        </authorList>
    </citation>
    <scope>NUCLEOTIDE SEQUENCE [LARGE SCALE GENOMIC DNA]</scope>
    <source>
        <strain evidence="8 9">DSM 15283</strain>
    </source>
</reference>
<evidence type="ECO:0000256" key="3">
    <source>
        <dbReference type="ARBA" id="ARBA00022692"/>
    </source>
</evidence>
<name>A0A1I4T295_9RHOB</name>
<comment type="subcellular location">
    <subcellularLocation>
        <location evidence="1">Golgi apparatus membrane</location>
        <topology evidence="1">Single-pass type II membrane protein</topology>
    </subcellularLocation>
</comment>
<accession>A0A1I4T295</accession>
<keyword evidence="4" id="KW-1133">Transmembrane helix</keyword>
<evidence type="ECO:0000313" key="8">
    <source>
        <dbReference type="EMBL" id="SFM70862.1"/>
    </source>
</evidence>
<evidence type="ECO:0000256" key="4">
    <source>
        <dbReference type="ARBA" id="ARBA00022989"/>
    </source>
</evidence>
<evidence type="ECO:0000313" key="9">
    <source>
        <dbReference type="Proteomes" id="UP000199144"/>
    </source>
</evidence>
<keyword evidence="9" id="KW-1185">Reference proteome</keyword>
<dbReference type="EMBL" id="FOTQ01000013">
    <property type="protein sequence ID" value="SFM70862.1"/>
    <property type="molecule type" value="Genomic_DNA"/>
</dbReference>
<dbReference type="InterPro" id="IPR027417">
    <property type="entry name" value="P-loop_NTPase"/>
</dbReference>
<dbReference type="Pfam" id="PF03567">
    <property type="entry name" value="Sulfotransfer_2"/>
    <property type="match status" value="1"/>
</dbReference>
<keyword evidence="2 8" id="KW-0808">Transferase</keyword>
<dbReference type="Gene3D" id="3.40.50.300">
    <property type="entry name" value="P-loop containing nucleotide triphosphate hydrolases"/>
    <property type="match status" value="1"/>
</dbReference>
<sequence length="223" mass="26083">MILSTSHRFIFVHVPKTAGQAMMRALMPYSRHRNKPLLRRASRHLPMRESVENAHFRGHETARGFIRKLGRAQFDDFFTFAVVRNPYTHAVSHYEYMKQFRAESIAKRVSAMSFSEYLDDRMKRAFGKDNFFARMPDQAHFVIDDTGTVAVDRILRFENLASDFNTLMQELDLDAELKQVNKTKAPKKPLDDYYTDETLSKVRKLYARDFDLFGYDRTLPAPG</sequence>
<evidence type="ECO:0000256" key="6">
    <source>
        <dbReference type="ARBA" id="ARBA00023136"/>
    </source>
</evidence>
<gene>
    <name evidence="8" type="ORF">SAMN04488042_11334</name>
</gene>
<keyword evidence="6" id="KW-0472">Membrane</keyword>